<name>A0AA96LD02_9BACL</name>
<feature type="transmembrane region" description="Helical" evidence="5">
    <location>
        <begin position="66"/>
        <end position="92"/>
    </location>
</feature>
<evidence type="ECO:0000256" key="1">
    <source>
        <dbReference type="ARBA" id="ARBA00004141"/>
    </source>
</evidence>
<keyword evidence="8" id="KW-1185">Reference proteome</keyword>
<feature type="transmembrane region" description="Helical" evidence="5">
    <location>
        <begin position="181"/>
        <end position="202"/>
    </location>
</feature>
<proteinExistence type="predicted"/>
<dbReference type="KEGG" id="paun:MJA45_19730"/>
<evidence type="ECO:0000256" key="3">
    <source>
        <dbReference type="ARBA" id="ARBA00022989"/>
    </source>
</evidence>
<evidence type="ECO:0000313" key="8">
    <source>
        <dbReference type="Proteomes" id="UP001305702"/>
    </source>
</evidence>
<feature type="transmembrane region" description="Helical" evidence="5">
    <location>
        <begin position="265"/>
        <end position="283"/>
    </location>
</feature>
<comment type="subcellular location">
    <subcellularLocation>
        <location evidence="1">Membrane</location>
        <topology evidence="1">Multi-pass membrane protein</topology>
    </subcellularLocation>
</comment>
<organism evidence="7 8">
    <name type="scientific">Paenibacillus aurantius</name>
    <dbReference type="NCBI Taxonomy" id="2918900"/>
    <lineage>
        <taxon>Bacteria</taxon>
        <taxon>Bacillati</taxon>
        <taxon>Bacillota</taxon>
        <taxon>Bacilli</taxon>
        <taxon>Bacillales</taxon>
        <taxon>Paenibacillaceae</taxon>
        <taxon>Paenibacillus</taxon>
    </lineage>
</organism>
<evidence type="ECO:0000256" key="5">
    <source>
        <dbReference type="SAM" id="Phobius"/>
    </source>
</evidence>
<keyword evidence="3 5" id="KW-1133">Transmembrane helix</keyword>
<reference evidence="7 8" key="1">
    <citation type="submission" date="2022-02" db="EMBL/GenBank/DDBJ databases">
        <title>Paenibacillus sp. MBLB1776 Whole Genome Shotgun Sequencing.</title>
        <authorList>
            <person name="Hwang C.Y."/>
            <person name="Cho E.-S."/>
            <person name="Seo M.-J."/>
        </authorList>
    </citation>
    <scope>NUCLEOTIDE SEQUENCE [LARGE SCALE GENOMIC DNA]</scope>
    <source>
        <strain evidence="7 8">MBLB1776</strain>
    </source>
</reference>
<dbReference type="Proteomes" id="UP001305702">
    <property type="component" value="Chromosome"/>
</dbReference>
<feature type="transmembrane region" description="Helical" evidence="5">
    <location>
        <begin position="27"/>
        <end position="46"/>
    </location>
</feature>
<evidence type="ECO:0000256" key="2">
    <source>
        <dbReference type="ARBA" id="ARBA00022692"/>
    </source>
</evidence>
<protein>
    <submittedName>
        <fullName evidence="7">ABC transporter permease</fullName>
    </submittedName>
</protein>
<dbReference type="PANTHER" id="PTHR43471">
    <property type="entry name" value="ABC TRANSPORTER PERMEASE"/>
    <property type="match status" value="1"/>
</dbReference>
<dbReference type="EMBL" id="CP130318">
    <property type="protein sequence ID" value="WNQ09841.1"/>
    <property type="molecule type" value="Genomic_DNA"/>
</dbReference>
<dbReference type="Pfam" id="PF12698">
    <property type="entry name" value="ABC2_membrane_3"/>
    <property type="match status" value="1"/>
</dbReference>
<keyword evidence="4 5" id="KW-0472">Membrane</keyword>
<accession>A0AA96LD02</accession>
<dbReference type="GO" id="GO:0016020">
    <property type="term" value="C:membrane"/>
    <property type="evidence" value="ECO:0007669"/>
    <property type="project" value="UniProtKB-SubCell"/>
</dbReference>
<dbReference type="AlphaFoldDB" id="A0AA96LD02"/>
<dbReference type="RefSeq" id="WP_315603615.1">
    <property type="nucleotide sequence ID" value="NZ_CP130318.1"/>
</dbReference>
<gene>
    <name evidence="7" type="ORF">MJA45_19730</name>
</gene>
<dbReference type="PANTHER" id="PTHR43471:SF12">
    <property type="entry name" value="HYPOTHETICAL MEMBRANE PROTEIN, CONSERVED"/>
    <property type="match status" value="1"/>
</dbReference>
<feature type="transmembrane region" description="Helical" evidence="5">
    <location>
        <begin position="153"/>
        <end position="174"/>
    </location>
</feature>
<keyword evidence="2 5" id="KW-0812">Transmembrane</keyword>
<dbReference type="InterPro" id="IPR013525">
    <property type="entry name" value="ABC2_TM"/>
</dbReference>
<feature type="transmembrane region" description="Helical" evidence="5">
    <location>
        <begin position="113"/>
        <end position="141"/>
    </location>
</feature>
<dbReference type="GO" id="GO:0140359">
    <property type="term" value="F:ABC-type transporter activity"/>
    <property type="evidence" value="ECO:0007669"/>
    <property type="project" value="InterPro"/>
</dbReference>
<sequence length="291" mass="32501">MKWQQRLINPVLDKEFRLRMRTIRSPIALLVYLLAIGLMAFGYIYVTMGGFGNGSPGFNPENSRVMFYFLSCAQLGLIAFMTPGLTAGIVSGEREKQTLNMLLTTQQSSTTIIVSKLVSSLSFMLLVIVATMPVYSIVFLFGGISPSQLIKVFLFYLFIMFVLGAFGIMFSTLFKKTVISIIVTYGFTLFIFAGTGMLYLFFMEVMQRAYRGTTPPSYSWAGYILGFNPAAALLSLFEPGISRSVFRVTGSNNAQPPVELWEVCVPVYAVLAVAAVWISIRYIRPRLKKRS</sequence>
<evidence type="ECO:0000313" key="7">
    <source>
        <dbReference type="EMBL" id="WNQ09841.1"/>
    </source>
</evidence>
<evidence type="ECO:0000256" key="4">
    <source>
        <dbReference type="ARBA" id="ARBA00023136"/>
    </source>
</evidence>
<feature type="domain" description="ABC-2 type transporter transmembrane" evidence="6">
    <location>
        <begin position="58"/>
        <end position="238"/>
    </location>
</feature>
<evidence type="ECO:0000259" key="6">
    <source>
        <dbReference type="Pfam" id="PF12698"/>
    </source>
</evidence>